<protein>
    <recommendedName>
        <fullName evidence="1">MbtH-like domain-containing protein</fullName>
    </recommendedName>
</protein>
<dbReference type="PANTHER" id="PTHR38444">
    <property type="entry name" value="ENTEROBACTIN BIOSYNTHESIS PROTEIN YBDZ"/>
    <property type="match status" value="1"/>
</dbReference>
<evidence type="ECO:0000313" key="2">
    <source>
        <dbReference type="EMBL" id="GII46337.1"/>
    </source>
</evidence>
<comment type="caution">
    <text evidence="2">The sequence shown here is derived from an EMBL/GenBank/DDBJ whole genome shotgun (WGS) entry which is preliminary data.</text>
</comment>
<proteinExistence type="predicted"/>
<feature type="domain" description="MbtH-like" evidence="1">
    <location>
        <begin position="3"/>
        <end position="60"/>
    </location>
</feature>
<dbReference type="SMART" id="SM00923">
    <property type="entry name" value="MbtH"/>
    <property type="match status" value="1"/>
</dbReference>
<evidence type="ECO:0000259" key="1">
    <source>
        <dbReference type="SMART" id="SM00923"/>
    </source>
</evidence>
<sequence>MSSPTSDQDGERVGGHLAYQVVVNDEEQYSIWPANGSPPDGWLAEGTAGSKEECLAHIERVWTDMRPKSAR</sequence>
<reference evidence="2" key="1">
    <citation type="submission" date="2021-01" db="EMBL/GenBank/DDBJ databases">
        <title>Whole genome shotgun sequence of Planotetraspora silvatica NBRC 100141.</title>
        <authorList>
            <person name="Komaki H."/>
            <person name="Tamura T."/>
        </authorList>
    </citation>
    <scope>NUCLEOTIDE SEQUENCE</scope>
    <source>
        <strain evidence="2">NBRC 100141</strain>
    </source>
</reference>
<dbReference type="PANTHER" id="PTHR38444:SF1">
    <property type="entry name" value="ENTEROBACTIN BIOSYNTHESIS PROTEIN YBDZ"/>
    <property type="match status" value="1"/>
</dbReference>
<dbReference type="InterPro" id="IPR038020">
    <property type="entry name" value="MbtH-like_sf"/>
</dbReference>
<dbReference type="GO" id="GO:0005829">
    <property type="term" value="C:cytosol"/>
    <property type="evidence" value="ECO:0007669"/>
    <property type="project" value="TreeGrafter"/>
</dbReference>
<organism evidence="2 3">
    <name type="scientific">Planotetraspora silvatica</name>
    <dbReference type="NCBI Taxonomy" id="234614"/>
    <lineage>
        <taxon>Bacteria</taxon>
        <taxon>Bacillati</taxon>
        <taxon>Actinomycetota</taxon>
        <taxon>Actinomycetes</taxon>
        <taxon>Streptosporangiales</taxon>
        <taxon>Streptosporangiaceae</taxon>
        <taxon>Planotetraspora</taxon>
    </lineage>
</organism>
<dbReference type="GO" id="GO:0019290">
    <property type="term" value="P:siderophore biosynthetic process"/>
    <property type="evidence" value="ECO:0007669"/>
    <property type="project" value="TreeGrafter"/>
</dbReference>
<dbReference type="AlphaFoldDB" id="A0A8J3UJX8"/>
<dbReference type="Proteomes" id="UP000644610">
    <property type="component" value="Unassembled WGS sequence"/>
</dbReference>
<name>A0A8J3UJX8_9ACTN</name>
<dbReference type="SUPFAM" id="SSF160582">
    <property type="entry name" value="MbtH-like"/>
    <property type="match status" value="1"/>
</dbReference>
<dbReference type="Pfam" id="PF03621">
    <property type="entry name" value="MbtH"/>
    <property type="match status" value="1"/>
</dbReference>
<gene>
    <name evidence="2" type="ORF">Psi02_27610</name>
</gene>
<dbReference type="InterPro" id="IPR037407">
    <property type="entry name" value="MLP_fam"/>
</dbReference>
<dbReference type="EMBL" id="BOOQ01000016">
    <property type="protein sequence ID" value="GII46337.1"/>
    <property type="molecule type" value="Genomic_DNA"/>
</dbReference>
<keyword evidence="3" id="KW-1185">Reference proteome</keyword>
<dbReference type="RefSeq" id="WP_344053427.1">
    <property type="nucleotide sequence ID" value="NZ_BAAAKY010000033.1"/>
</dbReference>
<evidence type="ECO:0000313" key="3">
    <source>
        <dbReference type="Proteomes" id="UP000644610"/>
    </source>
</evidence>
<accession>A0A8J3UJX8</accession>
<dbReference type="InterPro" id="IPR005153">
    <property type="entry name" value="MbtH-like_dom"/>
</dbReference>
<dbReference type="Gene3D" id="3.90.820.10">
    <property type="entry name" value="Structural Genomics, Unknown Function 30-nov-00 1gh9 Mol_id"/>
    <property type="match status" value="1"/>
</dbReference>